<protein>
    <recommendedName>
        <fullName evidence="4">Lipocalin-like domain-containing protein</fullName>
    </recommendedName>
</protein>
<gene>
    <name evidence="2" type="ORF">J2X31_002255</name>
</gene>
<dbReference type="RefSeq" id="WP_310026746.1">
    <property type="nucleotide sequence ID" value="NZ_JAVDVI010000009.1"/>
</dbReference>
<name>A0ABU1TQS5_9FLAO</name>
<evidence type="ECO:0008006" key="4">
    <source>
        <dbReference type="Google" id="ProtNLM"/>
    </source>
</evidence>
<dbReference type="EMBL" id="JAVDVI010000009">
    <property type="protein sequence ID" value="MDR6968238.1"/>
    <property type="molecule type" value="Genomic_DNA"/>
</dbReference>
<dbReference type="PROSITE" id="PS51257">
    <property type="entry name" value="PROKAR_LIPOPROTEIN"/>
    <property type="match status" value="1"/>
</dbReference>
<dbReference type="Proteomes" id="UP001255185">
    <property type="component" value="Unassembled WGS sequence"/>
</dbReference>
<feature type="chain" id="PRO_5045882007" description="Lipocalin-like domain-containing protein" evidence="1">
    <location>
        <begin position="19"/>
        <end position="171"/>
    </location>
</feature>
<proteinExistence type="predicted"/>
<sequence>MKKAILLLLLAIAFGCDKDDNTTTQALPPATQTGAGIFACKVNGKPFIDKSGSFNCFYQFVDGEYYFHITANDIVDDIDEITLYSSKIQLEEGGMYELKNYEDFSISGLVFMKNSFLNVSTTALLPGTLNITKLDLDNFIVSGTFNFQVINPITNQTIHITEGRFDSLFTQ</sequence>
<comment type="caution">
    <text evidence="2">The sequence shown here is derived from an EMBL/GenBank/DDBJ whole genome shotgun (WGS) entry which is preliminary data.</text>
</comment>
<evidence type="ECO:0000256" key="1">
    <source>
        <dbReference type="SAM" id="SignalP"/>
    </source>
</evidence>
<evidence type="ECO:0000313" key="2">
    <source>
        <dbReference type="EMBL" id="MDR6968238.1"/>
    </source>
</evidence>
<keyword evidence="3" id="KW-1185">Reference proteome</keyword>
<accession>A0ABU1TQS5</accession>
<evidence type="ECO:0000313" key="3">
    <source>
        <dbReference type="Proteomes" id="UP001255185"/>
    </source>
</evidence>
<reference evidence="2 3" key="1">
    <citation type="submission" date="2023-07" db="EMBL/GenBank/DDBJ databases">
        <title>Sorghum-associated microbial communities from plants grown in Nebraska, USA.</title>
        <authorList>
            <person name="Schachtman D."/>
        </authorList>
    </citation>
    <scope>NUCLEOTIDE SEQUENCE [LARGE SCALE GENOMIC DNA]</scope>
    <source>
        <strain evidence="2 3">3773</strain>
    </source>
</reference>
<feature type="signal peptide" evidence="1">
    <location>
        <begin position="1"/>
        <end position="18"/>
    </location>
</feature>
<organism evidence="2 3">
    <name type="scientific">Flavobacterium arsenatis</name>
    <dbReference type="NCBI Taxonomy" id="1484332"/>
    <lineage>
        <taxon>Bacteria</taxon>
        <taxon>Pseudomonadati</taxon>
        <taxon>Bacteroidota</taxon>
        <taxon>Flavobacteriia</taxon>
        <taxon>Flavobacteriales</taxon>
        <taxon>Flavobacteriaceae</taxon>
        <taxon>Flavobacterium</taxon>
    </lineage>
</organism>
<keyword evidence="1" id="KW-0732">Signal</keyword>